<dbReference type="EMBL" id="JACHFH010000015">
    <property type="protein sequence ID" value="MBB5336253.1"/>
    <property type="molecule type" value="Genomic_DNA"/>
</dbReference>
<dbReference type="SUPFAM" id="SSF140931">
    <property type="entry name" value="Fic-like"/>
    <property type="match status" value="1"/>
</dbReference>
<dbReference type="InterPro" id="IPR053737">
    <property type="entry name" value="Type_II_TA_Toxin"/>
</dbReference>
<dbReference type="PANTHER" id="PTHR39426">
    <property type="entry name" value="HOMOLOGY TO DEATH-ON-CURING PROTEIN OF PHAGE P1"/>
    <property type="match status" value="1"/>
</dbReference>
<sequence>MDFKEIRAFIMEDVIAFHNDLEKDFVVKSGIKDLGLLDSAVNNPFQTFGSEELYPSIFDKAAQLCYGIANNHGFTDGNKRTAVHSMEVYLDINDIIIDYDEEEMENIIVSVAAGNMTSKKLADWLKEKEIKK</sequence>
<dbReference type="InterPro" id="IPR006440">
    <property type="entry name" value="Doc"/>
</dbReference>
<dbReference type="RefSeq" id="WP_183861043.1">
    <property type="nucleotide sequence ID" value="NZ_JACHFH010000015.1"/>
</dbReference>
<proteinExistence type="predicted"/>
<dbReference type="InterPro" id="IPR036597">
    <property type="entry name" value="Fido-like_dom_sf"/>
</dbReference>
<keyword evidence="3" id="KW-1185">Reference proteome</keyword>
<dbReference type="PIRSF" id="PIRSF018297">
    <property type="entry name" value="Doc"/>
    <property type="match status" value="1"/>
</dbReference>
<dbReference type="Proteomes" id="UP000559117">
    <property type="component" value="Unassembled WGS sequence"/>
</dbReference>
<accession>A0A840UTG6</accession>
<gene>
    <name evidence="2" type="ORF">HNR32_001401</name>
</gene>
<dbReference type="NCBIfam" id="TIGR01550">
    <property type="entry name" value="DOC_P1"/>
    <property type="match status" value="1"/>
</dbReference>
<evidence type="ECO:0000313" key="2">
    <source>
        <dbReference type="EMBL" id="MBB5336253.1"/>
    </source>
</evidence>
<dbReference type="Gene3D" id="1.20.120.1870">
    <property type="entry name" value="Fic/DOC protein, Fido domain"/>
    <property type="match status" value="1"/>
</dbReference>
<organism evidence="2 3">
    <name type="scientific">Pectinatus brassicae</name>
    <dbReference type="NCBI Taxonomy" id="862415"/>
    <lineage>
        <taxon>Bacteria</taxon>
        <taxon>Bacillati</taxon>
        <taxon>Bacillota</taxon>
        <taxon>Negativicutes</taxon>
        <taxon>Selenomonadales</taxon>
        <taxon>Selenomonadaceae</taxon>
        <taxon>Pectinatus</taxon>
    </lineage>
</organism>
<evidence type="ECO:0000259" key="1">
    <source>
        <dbReference type="PROSITE" id="PS51459"/>
    </source>
</evidence>
<dbReference type="Pfam" id="PF02661">
    <property type="entry name" value="Fic"/>
    <property type="match status" value="1"/>
</dbReference>
<dbReference type="PANTHER" id="PTHR39426:SF1">
    <property type="entry name" value="HOMOLOGY TO DEATH-ON-CURING PROTEIN OF PHAGE P1"/>
    <property type="match status" value="1"/>
</dbReference>
<feature type="domain" description="Fido" evidence="1">
    <location>
        <begin position="9"/>
        <end position="127"/>
    </location>
</feature>
<reference evidence="2 3" key="1">
    <citation type="submission" date="2020-08" db="EMBL/GenBank/DDBJ databases">
        <title>Genomic Encyclopedia of Type Strains, Phase IV (KMG-IV): sequencing the most valuable type-strain genomes for metagenomic binning, comparative biology and taxonomic classification.</title>
        <authorList>
            <person name="Goeker M."/>
        </authorList>
    </citation>
    <scope>NUCLEOTIDE SEQUENCE [LARGE SCALE GENOMIC DNA]</scope>
    <source>
        <strain evidence="2 3">DSM 24661</strain>
    </source>
</reference>
<dbReference type="AlphaFoldDB" id="A0A840UTG6"/>
<dbReference type="GO" id="GO:0016301">
    <property type="term" value="F:kinase activity"/>
    <property type="evidence" value="ECO:0007669"/>
    <property type="project" value="InterPro"/>
</dbReference>
<name>A0A840UTG6_9FIRM</name>
<protein>
    <submittedName>
        <fullName evidence="2">Death-on-curing protein</fullName>
    </submittedName>
</protein>
<comment type="caution">
    <text evidence="2">The sequence shown here is derived from an EMBL/GenBank/DDBJ whole genome shotgun (WGS) entry which is preliminary data.</text>
</comment>
<dbReference type="InterPro" id="IPR003812">
    <property type="entry name" value="Fido"/>
</dbReference>
<evidence type="ECO:0000313" key="3">
    <source>
        <dbReference type="Proteomes" id="UP000559117"/>
    </source>
</evidence>
<dbReference type="PROSITE" id="PS51459">
    <property type="entry name" value="FIDO"/>
    <property type="match status" value="1"/>
</dbReference>